<dbReference type="Proteomes" id="UP000566819">
    <property type="component" value="Unassembled WGS sequence"/>
</dbReference>
<keyword evidence="3" id="KW-1185">Reference proteome</keyword>
<reference evidence="2 3" key="1">
    <citation type="submission" date="2020-03" db="EMBL/GenBank/DDBJ databases">
        <title>Draft Genome Sequence of Cudoniella acicularis.</title>
        <authorList>
            <person name="Buettner E."/>
            <person name="Kellner H."/>
        </authorList>
    </citation>
    <scope>NUCLEOTIDE SEQUENCE [LARGE SCALE GENOMIC DNA]</scope>
    <source>
        <strain evidence="2 3">DSM 108380</strain>
    </source>
</reference>
<feature type="compositionally biased region" description="Acidic residues" evidence="1">
    <location>
        <begin position="468"/>
        <end position="478"/>
    </location>
</feature>
<accession>A0A8H4W7M7</accession>
<comment type="caution">
    <text evidence="2">The sequence shown here is derived from an EMBL/GenBank/DDBJ whole genome shotgun (WGS) entry which is preliminary data.</text>
</comment>
<feature type="region of interest" description="Disordered" evidence="1">
    <location>
        <begin position="346"/>
        <end position="375"/>
    </location>
</feature>
<feature type="region of interest" description="Disordered" evidence="1">
    <location>
        <begin position="405"/>
        <end position="494"/>
    </location>
</feature>
<proteinExistence type="predicted"/>
<protein>
    <submittedName>
        <fullName evidence="2">Uncharacterized protein</fullName>
    </submittedName>
</protein>
<dbReference type="AlphaFoldDB" id="A0A8H4W7M7"/>
<dbReference type="EMBL" id="JAAMPI010000026">
    <property type="protein sequence ID" value="KAF4637333.1"/>
    <property type="molecule type" value="Genomic_DNA"/>
</dbReference>
<name>A0A8H4W7M7_9HELO</name>
<sequence length="556" mass="63134">MDSTLLLFPLLRDDEPMFVEQPQYPVIKYTWSSAPVVQKATQYINPAQVFQQPMYENLDEIEQNEPRSALDEYLESLNQEEEQSLETCPCSGMVVGPCAVCGQPPKAYASLPQVYLSPPQSVNEDEDRLPVPPMMPSPLAHEFKSSSPFTTDGSLAARDTESRSIVREARAAEYQCLLSTRKWINGLANFRYLSKEAREHFDFQKGQLQFHKKEDWDSHTTEQRFQVLTRLCELLNQVFHALREEENHFEAAGMSRPSLLEMAQDDDHNFEGESFAFFYQLLQSDNFEVYRNCWECILQYQFGFNLDNFIRDDTSWGIVRHDKMWQICEKIRKAGEARARALEIEQERAKQAPNTNNLPEQKRGHPRKDRSDEERAAKRVFCAPPKANKLRQQISNGFSSKAAAKFPPLLDENGNPIKRGRGRLVAPNPGSAPPPPDANSNFIKRNRGRPRKHYSVVVEEVKGVQNDNVEENEEDAEHEELGYSSDSDDFNDPSSEDTIAVLSPPAEDEEMQVVASQKAKGSAAQLSGFWDIVVANYVWANGHLDTVGVGTSDYGA</sequence>
<evidence type="ECO:0000313" key="2">
    <source>
        <dbReference type="EMBL" id="KAF4637333.1"/>
    </source>
</evidence>
<evidence type="ECO:0000313" key="3">
    <source>
        <dbReference type="Proteomes" id="UP000566819"/>
    </source>
</evidence>
<gene>
    <name evidence="2" type="ORF">G7Y89_g759</name>
</gene>
<organism evidence="2 3">
    <name type="scientific">Cudoniella acicularis</name>
    <dbReference type="NCBI Taxonomy" id="354080"/>
    <lineage>
        <taxon>Eukaryota</taxon>
        <taxon>Fungi</taxon>
        <taxon>Dikarya</taxon>
        <taxon>Ascomycota</taxon>
        <taxon>Pezizomycotina</taxon>
        <taxon>Leotiomycetes</taxon>
        <taxon>Helotiales</taxon>
        <taxon>Tricladiaceae</taxon>
        <taxon>Cudoniella</taxon>
    </lineage>
</organism>
<feature type="compositionally biased region" description="Basic residues" evidence="1">
    <location>
        <begin position="444"/>
        <end position="454"/>
    </location>
</feature>
<evidence type="ECO:0000256" key="1">
    <source>
        <dbReference type="SAM" id="MobiDB-lite"/>
    </source>
</evidence>